<dbReference type="AlphaFoldDB" id="A0AAW2XNR0"/>
<evidence type="ECO:0000256" key="1">
    <source>
        <dbReference type="SAM" id="Phobius"/>
    </source>
</evidence>
<reference evidence="2" key="1">
    <citation type="submission" date="2020-06" db="EMBL/GenBank/DDBJ databases">
        <authorList>
            <person name="Li T."/>
            <person name="Hu X."/>
            <person name="Zhang T."/>
            <person name="Song X."/>
            <person name="Zhang H."/>
            <person name="Dai N."/>
            <person name="Sheng W."/>
            <person name="Hou X."/>
            <person name="Wei L."/>
        </authorList>
    </citation>
    <scope>NUCLEOTIDE SEQUENCE</scope>
    <source>
        <strain evidence="2">KEN1</strain>
        <tissue evidence="2">Leaf</tissue>
    </source>
</reference>
<evidence type="ECO:0000313" key="2">
    <source>
        <dbReference type="EMBL" id="KAL0454814.1"/>
    </source>
</evidence>
<proteinExistence type="predicted"/>
<gene>
    <name evidence="2" type="ORF">Slati_0820600</name>
</gene>
<protein>
    <submittedName>
        <fullName evidence="2">Uncharacterized protein</fullName>
    </submittedName>
</protein>
<keyword evidence="1" id="KW-0472">Membrane</keyword>
<organism evidence="2">
    <name type="scientific">Sesamum latifolium</name>
    <dbReference type="NCBI Taxonomy" id="2727402"/>
    <lineage>
        <taxon>Eukaryota</taxon>
        <taxon>Viridiplantae</taxon>
        <taxon>Streptophyta</taxon>
        <taxon>Embryophyta</taxon>
        <taxon>Tracheophyta</taxon>
        <taxon>Spermatophyta</taxon>
        <taxon>Magnoliopsida</taxon>
        <taxon>eudicotyledons</taxon>
        <taxon>Gunneridae</taxon>
        <taxon>Pentapetalae</taxon>
        <taxon>asterids</taxon>
        <taxon>lamiids</taxon>
        <taxon>Lamiales</taxon>
        <taxon>Pedaliaceae</taxon>
        <taxon>Sesamum</taxon>
    </lineage>
</organism>
<reference evidence="2" key="2">
    <citation type="journal article" date="2024" name="Plant">
        <title>Genomic evolution and insights into agronomic trait innovations of Sesamum species.</title>
        <authorList>
            <person name="Miao H."/>
            <person name="Wang L."/>
            <person name="Qu L."/>
            <person name="Liu H."/>
            <person name="Sun Y."/>
            <person name="Le M."/>
            <person name="Wang Q."/>
            <person name="Wei S."/>
            <person name="Zheng Y."/>
            <person name="Lin W."/>
            <person name="Duan Y."/>
            <person name="Cao H."/>
            <person name="Xiong S."/>
            <person name="Wang X."/>
            <person name="Wei L."/>
            <person name="Li C."/>
            <person name="Ma Q."/>
            <person name="Ju M."/>
            <person name="Zhao R."/>
            <person name="Li G."/>
            <person name="Mu C."/>
            <person name="Tian Q."/>
            <person name="Mei H."/>
            <person name="Zhang T."/>
            <person name="Gao T."/>
            <person name="Zhang H."/>
        </authorList>
    </citation>
    <scope>NUCLEOTIDE SEQUENCE</scope>
    <source>
        <strain evidence="2">KEN1</strain>
    </source>
</reference>
<comment type="caution">
    <text evidence="2">The sequence shown here is derived from an EMBL/GenBank/DDBJ whole genome shotgun (WGS) entry which is preliminary data.</text>
</comment>
<name>A0AAW2XNR0_9LAMI</name>
<feature type="transmembrane region" description="Helical" evidence="1">
    <location>
        <begin position="32"/>
        <end position="51"/>
    </location>
</feature>
<keyword evidence="1" id="KW-0812">Transmembrane</keyword>
<accession>A0AAW2XNR0</accession>
<dbReference type="EMBL" id="JACGWN010000003">
    <property type="protein sequence ID" value="KAL0454814.1"/>
    <property type="molecule type" value="Genomic_DNA"/>
</dbReference>
<keyword evidence="1" id="KW-1133">Transmembrane helix</keyword>
<sequence length="82" mass="9253">MGILEKILILKREEVCGEEHMGYGHRGRSRGAMAKLFLQVLIFIYGGFIFIDNVPGVVRMTKLINTLFLNVTLLDRCGHCGE</sequence>